<dbReference type="GO" id="GO:0016874">
    <property type="term" value="F:ligase activity"/>
    <property type="evidence" value="ECO:0007669"/>
    <property type="project" value="UniProtKB-KW"/>
</dbReference>
<dbReference type="InterPro" id="IPR000873">
    <property type="entry name" value="AMP-dep_synth/lig_dom"/>
</dbReference>
<gene>
    <name evidence="2" type="ORF">SAMN05216452_1404</name>
</gene>
<dbReference type="InterPro" id="IPR042099">
    <property type="entry name" value="ANL_N_sf"/>
</dbReference>
<dbReference type="InterPro" id="IPR045851">
    <property type="entry name" value="AMP-bd_C_sf"/>
</dbReference>
<dbReference type="Gene3D" id="3.40.50.12780">
    <property type="entry name" value="N-terminal domain of ligase-like"/>
    <property type="match status" value="1"/>
</dbReference>
<proteinExistence type="predicted"/>
<dbReference type="EMBL" id="FNSL01000001">
    <property type="protein sequence ID" value="SEB46006.1"/>
    <property type="molecule type" value="Genomic_DNA"/>
</dbReference>
<reference evidence="3" key="1">
    <citation type="submission" date="2016-10" db="EMBL/GenBank/DDBJ databases">
        <authorList>
            <person name="Varghese N."/>
            <person name="Submissions S."/>
        </authorList>
    </citation>
    <scope>NUCLEOTIDE SEQUENCE [LARGE SCALE GENOMIC DNA]</scope>
    <source>
        <strain evidence="3">ES.061</strain>
    </source>
</reference>
<dbReference type="PANTHER" id="PTHR43845:SF1">
    <property type="entry name" value="BLR5969 PROTEIN"/>
    <property type="match status" value="1"/>
</dbReference>
<dbReference type="AlphaFoldDB" id="A0A1H4JJF5"/>
<protein>
    <submittedName>
        <fullName evidence="2">Phenylacetate-CoA ligase</fullName>
    </submittedName>
</protein>
<keyword evidence="3" id="KW-1185">Reference proteome</keyword>
<accession>A0A1H4JJF5</accession>
<evidence type="ECO:0000313" key="3">
    <source>
        <dbReference type="Proteomes" id="UP000199064"/>
    </source>
</evidence>
<keyword evidence="2" id="KW-0436">Ligase</keyword>
<name>A0A1H4JJF5_9HYPH</name>
<dbReference type="Pfam" id="PF00501">
    <property type="entry name" value="AMP-binding"/>
    <property type="match status" value="1"/>
</dbReference>
<sequence>MSPHFDALEIRDPAERERDLFSVLPHFLSGAVAKAEGLAAWLSGCDLSKIVDRAALARLPVLRKPELLELQQAKPPFGGFVDPDALEGARVFMSPGPIWEIQGAGADPWQAARAFFAAGVRPGARVHNAFAYHMTPGGFVLDTGARALGCSVFPAGTGNTDMQVEAAEAFRPDVYAGTPDFLKIMLERADRDGRDLSSFRIGLVSGGALFPSLREEYRARGINVLQCYATAEFGVIAYESTGPDGAPLPGMVVNENLIVEIVRPGTDDPVPEGEVGEVVVTSLNPAYPLVRLGTGDLSAVLREKSPCGRTNMRIRGWMGRADQRTKVKGMFVDPKQIAELTRRHGEIERARLVVTRDGASDAMALHVETITGTAPDMSAIETTLREVTRVGGRVVLAEPGSLPRDGKVIADEREYSD</sequence>
<dbReference type="Proteomes" id="UP000199064">
    <property type="component" value="Unassembled WGS sequence"/>
</dbReference>
<evidence type="ECO:0000313" key="2">
    <source>
        <dbReference type="EMBL" id="SEB46006.1"/>
    </source>
</evidence>
<feature type="domain" description="AMP-dependent synthetase/ligase" evidence="1">
    <location>
        <begin position="149"/>
        <end position="282"/>
    </location>
</feature>
<organism evidence="2 3">
    <name type="scientific">Nitratireductor aquibiodomus</name>
    <dbReference type="NCBI Taxonomy" id="204799"/>
    <lineage>
        <taxon>Bacteria</taxon>
        <taxon>Pseudomonadati</taxon>
        <taxon>Pseudomonadota</taxon>
        <taxon>Alphaproteobacteria</taxon>
        <taxon>Hyphomicrobiales</taxon>
        <taxon>Phyllobacteriaceae</taxon>
        <taxon>Nitratireductor</taxon>
    </lineage>
</organism>
<evidence type="ECO:0000259" key="1">
    <source>
        <dbReference type="Pfam" id="PF00501"/>
    </source>
</evidence>
<dbReference type="RefSeq" id="WP_090327754.1">
    <property type="nucleotide sequence ID" value="NZ_FNSL01000001.1"/>
</dbReference>
<dbReference type="PANTHER" id="PTHR43845">
    <property type="entry name" value="BLR5969 PROTEIN"/>
    <property type="match status" value="1"/>
</dbReference>
<dbReference type="Gene3D" id="3.30.300.30">
    <property type="match status" value="1"/>
</dbReference>
<dbReference type="SUPFAM" id="SSF56801">
    <property type="entry name" value="Acetyl-CoA synthetase-like"/>
    <property type="match status" value="1"/>
</dbReference>